<evidence type="ECO:0000256" key="2">
    <source>
        <dbReference type="ARBA" id="ARBA00022884"/>
    </source>
</evidence>
<protein>
    <submittedName>
        <fullName evidence="5">tRNA-binding protein</fullName>
    </submittedName>
</protein>
<dbReference type="CDD" id="cd02798">
    <property type="entry name" value="tRNA_bind_CsaA"/>
    <property type="match status" value="1"/>
</dbReference>
<dbReference type="Gene3D" id="2.40.50.140">
    <property type="entry name" value="Nucleic acid-binding proteins"/>
    <property type="match status" value="1"/>
</dbReference>
<keyword evidence="1 3" id="KW-0820">tRNA-binding</keyword>
<dbReference type="RefSeq" id="WP_150668320.1">
    <property type="nucleotide sequence ID" value="NZ_CABPSB010000004.1"/>
</dbReference>
<dbReference type="InterPro" id="IPR051270">
    <property type="entry name" value="Tyrosine-tRNA_ligase_regulator"/>
</dbReference>
<name>A0A5E4TQE6_9BURK</name>
<dbReference type="GO" id="GO:0000049">
    <property type="term" value="F:tRNA binding"/>
    <property type="evidence" value="ECO:0007669"/>
    <property type="project" value="UniProtKB-UniRule"/>
</dbReference>
<dbReference type="InterPro" id="IPR012340">
    <property type="entry name" value="NA-bd_OB-fold"/>
</dbReference>
<dbReference type="OrthoDB" id="9794564at2"/>
<dbReference type="AlphaFoldDB" id="A0A5E4TQE6"/>
<evidence type="ECO:0000313" key="6">
    <source>
        <dbReference type="Proteomes" id="UP000406256"/>
    </source>
</evidence>
<keyword evidence="2 3" id="KW-0694">RNA-binding</keyword>
<dbReference type="InterPro" id="IPR008231">
    <property type="entry name" value="CsaA"/>
</dbReference>
<keyword evidence="6" id="KW-1185">Reference proteome</keyword>
<dbReference type="InterPro" id="IPR002547">
    <property type="entry name" value="tRNA-bd_dom"/>
</dbReference>
<dbReference type="NCBIfam" id="NF007495">
    <property type="entry name" value="PRK10089.1-4"/>
    <property type="match status" value="1"/>
</dbReference>
<dbReference type="PANTHER" id="PTHR11586:SF37">
    <property type="entry name" value="TRNA-BINDING DOMAIN-CONTAINING PROTEIN"/>
    <property type="match status" value="1"/>
</dbReference>
<sequence length="121" mass="12776">MTDSTNKADAANTIEWQDFEKIELRVGTVVAARVNEKAKKPAYVLEVDLGELGVKTSSAQVTVHYTPEGLVGRQVLCVCNFAPKRIAGVVSEVLVTGFADAAGAIVLAGVDRAVPNGARLH</sequence>
<evidence type="ECO:0000256" key="3">
    <source>
        <dbReference type="PROSITE-ProRule" id="PRU00209"/>
    </source>
</evidence>
<proteinExistence type="predicted"/>
<evidence type="ECO:0000313" key="5">
    <source>
        <dbReference type="EMBL" id="VVD90196.1"/>
    </source>
</evidence>
<dbReference type="FunFam" id="2.40.50.140:FF:000165">
    <property type="entry name" value="Chaperone CsaA"/>
    <property type="match status" value="1"/>
</dbReference>
<reference evidence="5 6" key="1">
    <citation type="submission" date="2019-08" db="EMBL/GenBank/DDBJ databases">
        <authorList>
            <person name="Peeters C."/>
        </authorList>
    </citation>
    <scope>NUCLEOTIDE SEQUENCE [LARGE SCALE GENOMIC DNA]</scope>
    <source>
        <strain evidence="5 6">LMG 31108</strain>
    </source>
</reference>
<evidence type="ECO:0000259" key="4">
    <source>
        <dbReference type="PROSITE" id="PS50886"/>
    </source>
</evidence>
<dbReference type="EMBL" id="CABPSB010000004">
    <property type="protein sequence ID" value="VVD90196.1"/>
    <property type="molecule type" value="Genomic_DNA"/>
</dbReference>
<dbReference type="Proteomes" id="UP000406256">
    <property type="component" value="Unassembled WGS sequence"/>
</dbReference>
<dbReference type="NCBIfam" id="NF007494">
    <property type="entry name" value="PRK10089.1-3"/>
    <property type="match status" value="1"/>
</dbReference>
<dbReference type="Pfam" id="PF01588">
    <property type="entry name" value="tRNA_bind"/>
    <property type="match status" value="1"/>
</dbReference>
<evidence type="ECO:0000256" key="1">
    <source>
        <dbReference type="ARBA" id="ARBA00022555"/>
    </source>
</evidence>
<accession>A0A5E4TQE6</accession>
<dbReference type="NCBIfam" id="TIGR02222">
    <property type="entry name" value="chap_CsaA"/>
    <property type="match status" value="1"/>
</dbReference>
<gene>
    <name evidence="5" type="ORF">PAN31108_01577</name>
</gene>
<dbReference type="SUPFAM" id="SSF50249">
    <property type="entry name" value="Nucleic acid-binding proteins"/>
    <property type="match status" value="1"/>
</dbReference>
<organism evidence="5 6">
    <name type="scientific">Pandoraea anhela</name>
    <dbReference type="NCBI Taxonomy" id="2508295"/>
    <lineage>
        <taxon>Bacteria</taxon>
        <taxon>Pseudomonadati</taxon>
        <taxon>Pseudomonadota</taxon>
        <taxon>Betaproteobacteria</taxon>
        <taxon>Burkholderiales</taxon>
        <taxon>Burkholderiaceae</taxon>
        <taxon>Pandoraea</taxon>
    </lineage>
</organism>
<dbReference type="PROSITE" id="PS50886">
    <property type="entry name" value="TRBD"/>
    <property type="match status" value="1"/>
</dbReference>
<feature type="domain" description="TRNA-binding" evidence="4">
    <location>
        <begin position="18"/>
        <end position="121"/>
    </location>
</feature>
<dbReference type="PANTHER" id="PTHR11586">
    <property type="entry name" value="TRNA-AMINOACYLATION COFACTOR ARC1 FAMILY MEMBER"/>
    <property type="match status" value="1"/>
</dbReference>